<dbReference type="Proteomes" id="UP000023758">
    <property type="component" value="Unassembled WGS sequence"/>
</dbReference>
<proteinExistence type="predicted"/>
<protein>
    <submittedName>
        <fullName evidence="2">Uncharacterized protein</fullName>
    </submittedName>
</protein>
<dbReference type="AlphaFoldDB" id="A0A022VR49"/>
<reference evidence="2" key="1">
    <citation type="submission" date="2014-02" db="EMBL/GenBank/DDBJ databases">
        <title>The Genome Sequence of Trichophyton rubrum (morphotype fischeri) CBS 288.86.</title>
        <authorList>
            <consortium name="The Broad Institute Genomics Platform"/>
            <person name="Cuomo C.A."/>
            <person name="White T.C."/>
            <person name="Graser Y."/>
            <person name="Martinez-Rossi N."/>
            <person name="Heitman J."/>
            <person name="Young S.K."/>
            <person name="Zeng Q."/>
            <person name="Gargeya S."/>
            <person name="Abouelleil A."/>
            <person name="Alvarado L."/>
            <person name="Chapman S.B."/>
            <person name="Gainer-Dewar J."/>
            <person name="Goldberg J."/>
            <person name="Griggs A."/>
            <person name="Gujja S."/>
            <person name="Hansen M."/>
            <person name="Howarth C."/>
            <person name="Imamovic A."/>
            <person name="Larimer J."/>
            <person name="Martinez D."/>
            <person name="Murphy C."/>
            <person name="Pearson M.D."/>
            <person name="Persinoti G."/>
            <person name="Poon T."/>
            <person name="Priest M."/>
            <person name="Roberts A.D."/>
            <person name="Saif S."/>
            <person name="Shea T.D."/>
            <person name="Sykes S.N."/>
            <person name="Wortman J."/>
            <person name="Nusbaum C."/>
            <person name="Birren B."/>
        </authorList>
    </citation>
    <scope>NUCLEOTIDE SEQUENCE [LARGE SCALE GENOMIC DNA]</scope>
    <source>
        <strain evidence="2">CBS 288.86</strain>
    </source>
</reference>
<dbReference type="EMBL" id="KK207921">
    <property type="protein sequence ID" value="EZF48752.1"/>
    <property type="molecule type" value="Genomic_DNA"/>
</dbReference>
<feature type="region of interest" description="Disordered" evidence="1">
    <location>
        <begin position="1"/>
        <end position="41"/>
    </location>
</feature>
<evidence type="ECO:0000256" key="1">
    <source>
        <dbReference type="SAM" id="MobiDB-lite"/>
    </source>
</evidence>
<name>A0A022VR49_TRIRU</name>
<dbReference type="HOGENOM" id="CLU_2225064_0_0_1"/>
<evidence type="ECO:0000313" key="2">
    <source>
        <dbReference type="EMBL" id="EZF48752.1"/>
    </source>
</evidence>
<sequence>MSDDLARLRAVQPLAAGHQTSPGRQGRERESSRRREGHLRRTTMTAQLVKRSSRRLFIVDCPLLPSESSRVSPTNCRTRPFLQLPSVLISRTSFMSAASILCLISA</sequence>
<gene>
    <name evidence="2" type="ORF">H103_07676</name>
</gene>
<accession>A0A022VR49</accession>
<feature type="compositionally biased region" description="Basic and acidic residues" evidence="1">
    <location>
        <begin position="25"/>
        <end position="34"/>
    </location>
</feature>
<organism evidence="2">
    <name type="scientific">Trichophyton rubrum CBS 288.86</name>
    <dbReference type="NCBI Taxonomy" id="1215330"/>
    <lineage>
        <taxon>Eukaryota</taxon>
        <taxon>Fungi</taxon>
        <taxon>Dikarya</taxon>
        <taxon>Ascomycota</taxon>
        <taxon>Pezizomycotina</taxon>
        <taxon>Eurotiomycetes</taxon>
        <taxon>Eurotiomycetidae</taxon>
        <taxon>Onygenales</taxon>
        <taxon>Arthrodermataceae</taxon>
        <taxon>Trichophyton</taxon>
    </lineage>
</organism>